<keyword evidence="2" id="KW-1185">Reference proteome</keyword>
<proteinExistence type="predicted"/>
<accession>A0A481W559</accession>
<protein>
    <submittedName>
        <fullName evidence="1">Uncharacterized protein</fullName>
    </submittedName>
</protein>
<reference evidence="1 2" key="1">
    <citation type="submission" date="2019-02" db="EMBL/GenBank/DDBJ databases">
        <authorList>
            <person name="Frampton R.A."/>
            <person name="Wojtus J.K."/>
            <person name="Fineran P.C."/>
            <person name="Hendrickson H.L."/>
        </authorList>
    </citation>
    <scope>NUCLEOTIDE SEQUENCE [LARGE SCALE GENOMIC DNA]</scope>
</reference>
<gene>
    <name evidence="1" type="ORF">PSA21_322</name>
</gene>
<dbReference type="Proteomes" id="UP000294134">
    <property type="component" value="Segment"/>
</dbReference>
<name>A0A481W559_9CAUD</name>
<organism evidence="1 2">
    <name type="scientific">Pseudomonas phage Psa21</name>
    <dbReference type="NCBI Taxonomy" id="2530023"/>
    <lineage>
        <taxon>Viruses</taxon>
        <taxon>Duplodnaviria</taxon>
        <taxon>Heunggongvirae</taxon>
        <taxon>Uroviricota</taxon>
        <taxon>Caudoviricetes</taxon>
        <taxon>Chimalliviridae</taxon>
        <taxon>Tepukevirus</taxon>
        <taxon>Tepukevirus Psa21</taxon>
    </lineage>
</organism>
<dbReference type="EMBL" id="MK552327">
    <property type="protein sequence ID" value="QBJ02848.1"/>
    <property type="molecule type" value="Genomic_DNA"/>
</dbReference>
<evidence type="ECO:0000313" key="2">
    <source>
        <dbReference type="Proteomes" id="UP000294134"/>
    </source>
</evidence>
<sequence length="133" mass="15547">MRTQVEIWEDERRSLEIALIRATLQQLWNQDYEPGLLTMNGVVHLVEHKVDTSMGRNQTTGHKEFTLDVLESTKFKLDAPLWTIVFDVEDNKVSELVIDTILCKRKTIIHELGEYVLHILSTYHPDGRKLFEN</sequence>
<evidence type="ECO:0000313" key="1">
    <source>
        <dbReference type="EMBL" id="QBJ02848.1"/>
    </source>
</evidence>